<protein>
    <submittedName>
        <fullName evidence="1">DUF2239 family protein</fullName>
    </submittedName>
</protein>
<name>A0A6N1XC32_9BURK</name>
<reference evidence="1 2" key="1">
    <citation type="submission" date="2020-06" db="EMBL/GenBank/DDBJ databases">
        <title>Acidovorax antarctica sp. nov., isolated from Corinth ice sheet soil, Antarctic Fields Peninsula.</title>
        <authorList>
            <person name="Xu Q."/>
            <person name="Peng F."/>
        </authorList>
    </citation>
    <scope>NUCLEOTIDE SEQUENCE [LARGE SCALE GENOMIC DNA]</scope>
    <source>
        <strain evidence="1 2">16-35-5</strain>
        <plasmid evidence="1 2">unnamed1</plasmid>
    </source>
</reference>
<dbReference type="InterPro" id="IPR018715">
    <property type="entry name" value="DUF2239"/>
</dbReference>
<gene>
    <name evidence="1" type="ORF">HUK68_21565</name>
</gene>
<sequence length="194" mass="20768">METSTPLHHTAFANGCRIASGPLHEVALAVLRAQQAQPEAQALVFSDATGQPTDLDLRGDEPAVSARYASAPAPAVAAPSARSRGRPRLGVVAREVTLLPEHWEWLAAQPGGASVALRKLVHEARRGDADLGLTRRRRERAYHAMSALAGDLCGFEDAARALFADDHAQLAARMSSWPRDVRAYVLQLAEAQPG</sequence>
<dbReference type="AlphaFoldDB" id="A0A6N1XC32"/>
<evidence type="ECO:0000313" key="1">
    <source>
        <dbReference type="EMBL" id="QKV55505.1"/>
    </source>
</evidence>
<geneLocation type="plasmid" evidence="1 2">
    <name>unnamed1</name>
</geneLocation>
<keyword evidence="1" id="KW-0614">Plasmid</keyword>
<organism evidence="1 2">
    <name type="scientific">Comamonas antarctica</name>
    <dbReference type="NCBI Taxonomy" id="2743470"/>
    <lineage>
        <taxon>Bacteria</taxon>
        <taxon>Pseudomonadati</taxon>
        <taxon>Pseudomonadota</taxon>
        <taxon>Betaproteobacteria</taxon>
        <taxon>Burkholderiales</taxon>
        <taxon>Comamonadaceae</taxon>
        <taxon>Comamonas</taxon>
    </lineage>
</organism>
<proteinExistence type="predicted"/>
<accession>A0A6N1XC32</accession>
<dbReference type="Proteomes" id="UP000509579">
    <property type="component" value="Plasmid unnamed1"/>
</dbReference>
<evidence type="ECO:0000313" key="2">
    <source>
        <dbReference type="Proteomes" id="UP000509579"/>
    </source>
</evidence>
<dbReference type="Pfam" id="PF09998">
    <property type="entry name" value="DUF2239"/>
    <property type="match status" value="1"/>
</dbReference>
<dbReference type="KEGG" id="aant:HUK68_21565"/>
<dbReference type="EMBL" id="CP054841">
    <property type="protein sequence ID" value="QKV55505.1"/>
    <property type="molecule type" value="Genomic_DNA"/>
</dbReference>
<keyword evidence="2" id="KW-1185">Reference proteome</keyword>
<dbReference type="RefSeq" id="WP_175506293.1">
    <property type="nucleotide sequence ID" value="NZ_CP054841.1"/>
</dbReference>